<sequence length="126" mass="14329">RERGRPVRGRRRRRDQPRAHQPRPGRAGAAGLRRLLRRGPGPADGGGGPDVPPGPPARPPRLRPADRRRECRPRLSERGRGHPGLDGLPRPPREHPQRHLQADRRGRRPGLRRPLVRRPGVRHPRL</sequence>
<accession>A0A6J4L5G1</accession>
<feature type="non-terminal residue" evidence="2">
    <location>
        <position position="126"/>
    </location>
</feature>
<protein>
    <submittedName>
        <fullName evidence="2">Uncharacterized protein</fullName>
    </submittedName>
</protein>
<reference evidence="2" key="1">
    <citation type="submission" date="2020-02" db="EMBL/GenBank/DDBJ databases">
        <authorList>
            <person name="Meier V. D."/>
        </authorList>
    </citation>
    <scope>NUCLEOTIDE SEQUENCE</scope>
    <source>
        <strain evidence="2">AVDCRST_MAG48</strain>
    </source>
</reference>
<feature type="compositionally biased region" description="Basic residues" evidence="1">
    <location>
        <begin position="105"/>
        <end position="126"/>
    </location>
</feature>
<dbReference type="AlphaFoldDB" id="A0A6J4L5G1"/>
<name>A0A6J4L5G1_9ACTN</name>
<evidence type="ECO:0000256" key="1">
    <source>
        <dbReference type="SAM" id="MobiDB-lite"/>
    </source>
</evidence>
<feature type="compositionally biased region" description="Basic residues" evidence="1">
    <location>
        <begin position="1"/>
        <end position="23"/>
    </location>
</feature>
<dbReference type="EMBL" id="CADCTS010000397">
    <property type="protein sequence ID" value="CAA9323553.1"/>
    <property type="molecule type" value="Genomic_DNA"/>
</dbReference>
<feature type="compositionally biased region" description="Pro residues" evidence="1">
    <location>
        <begin position="50"/>
        <end position="59"/>
    </location>
</feature>
<organism evidence="2">
    <name type="scientific">uncultured Friedmanniella sp</name>
    <dbReference type="NCBI Taxonomy" id="335381"/>
    <lineage>
        <taxon>Bacteria</taxon>
        <taxon>Bacillati</taxon>
        <taxon>Actinomycetota</taxon>
        <taxon>Actinomycetes</taxon>
        <taxon>Propionibacteriales</taxon>
        <taxon>Nocardioidaceae</taxon>
        <taxon>Friedmanniella</taxon>
        <taxon>environmental samples</taxon>
    </lineage>
</organism>
<feature type="region of interest" description="Disordered" evidence="1">
    <location>
        <begin position="1"/>
        <end position="126"/>
    </location>
</feature>
<evidence type="ECO:0000313" key="2">
    <source>
        <dbReference type="EMBL" id="CAA9323553.1"/>
    </source>
</evidence>
<feature type="non-terminal residue" evidence="2">
    <location>
        <position position="1"/>
    </location>
</feature>
<feature type="compositionally biased region" description="Low complexity" evidence="1">
    <location>
        <begin position="24"/>
        <end position="41"/>
    </location>
</feature>
<proteinExistence type="predicted"/>
<gene>
    <name evidence="2" type="ORF">AVDCRST_MAG48-2776</name>
</gene>
<feature type="compositionally biased region" description="Basic and acidic residues" evidence="1">
    <location>
        <begin position="91"/>
        <end position="104"/>
    </location>
</feature>
<feature type="compositionally biased region" description="Basic and acidic residues" evidence="1">
    <location>
        <begin position="63"/>
        <end position="80"/>
    </location>
</feature>